<accession>A0A922MYU3</accession>
<evidence type="ECO:0000256" key="1">
    <source>
        <dbReference type="SAM" id="Coils"/>
    </source>
</evidence>
<keyword evidence="1" id="KW-0175">Coiled coil</keyword>
<organism evidence="4 5">
    <name type="scientific">Spodoptera exigua</name>
    <name type="common">Beet armyworm</name>
    <name type="synonym">Noctua fulgens</name>
    <dbReference type="NCBI Taxonomy" id="7107"/>
    <lineage>
        <taxon>Eukaryota</taxon>
        <taxon>Metazoa</taxon>
        <taxon>Ecdysozoa</taxon>
        <taxon>Arthropoda</taxon>
        <taxon>Hexapoda</taxon>
        <taxon>Insecta</taxon>
        <taxon>Pterygota</taxon>
        <taxon>Neoptera</taxon>
        <taxon>Endopterygota</taxon>
        <taxon>Lepidoptera</taxon>
        <taxon>Glossata</taxon>
        <taxon>Ditrysia</taxon>
        <taxon>Noctuoidea</taxon>
        <taxon>Noctuidae</taxon>
        <taxon>Amphipyrinae</taxon>
        <taxon>Spodoptera</taxon>
    </lineage>
</organism>
<comment type="caution">
    <text evidence="4">The sequence shown here is derived from an EMBL/GenBank/DDBJ whole genome shotgun (WGS) entry which is preliminary data.</text>
</comment>
<dbReference type="Pfam" id="PF25298">
    <property type="entry name" value="Baculo_FP_2nd"/>
    <property type="match status" value="1"/>
</dbReference>
<feature type="coiled-coil region" evidence="1">
    <location>
        <begin position="101"/>
        <end position="151"/>
    </location>
</feature>
<dbReference type="Proteomes" id="UP000814243">
    <property type="component" value="Unassembled WGS sequence"/>
</dbReference>
<gene>
    <name evidence="4" type="ORF">HF086_005716</name>
</gene>
<feature type="domain" description="FP protein C-terminal" evidence="3">
    <location>
        <begin position="277"/>
        <end position="326"/>
    </location>
</feature>
<dbReference type="InterPro" id="IPR057251">
    <property type="entry name" value="FP_C"/>
</dbReference>
<reference evidence="4" key="1">
    <citation type="journal article" date="2021" name="G3 (Bethesda)">
        <title>Genome and transcriptome analysis of the beet armyworm Spodoptera exigua reveals targets for pest control. .</title>
        <authorList>
            <person name="Simon S."/>
            <person name="Breeschoten T."/>
            <person name="Jansen H.J."/>
            <person name="Dirks R.P."/>
            <person name="Schranz M.E."/>
            <person name="Ros V.I.D."/>
        </authorList>
    </citation>
    <scope>NUCLEOTIDE SEQUENCE</scope>
    <source>
        <strain evidence="4">TB_SE_WUR_2020</strain>
    </source>
</reference>
<evidence type="ECO:0000313" key="4">
    <source>
        <dbReference type="EMBL" id="KAH9645171.1"/>
    </source>
</evidence>
<dbReference type="EMBL" id="JACEFF010000057">
    <property type="protein sequence ID" value="KAH9645171.1"/>
    <property type="molecule type" value="Genomic_DNA"/>
</dbReference>
<feature type="compositionally biased region" description="Polar residues" evidence="2">
    <location>
        <begin position="1"/>
        <end position="16"/>
    </location>
</feature>
<evidence type="ECO:0000259" key="3">
    <source>
        <dbReference type="Pfam" id="PF25298"/>
    </source>
</evidence>
<sequence>MYGLQRSPSPTSLTQREQTRSVPDIPLASNDPEFVNKNIRHKRPRPNDSPRSQDLFDEFKSEIREMLLTWKVDLEANVTRQIAEQTGLMTKLVSDISDLKLQNIQIQNTNIQIQNENTEIKKSITFLSEQYEDLQKEIKHLQEENREQRRYTESLESSIRDLQYKSRSSSIEVRNMPAQDNESTADLIKVITNIGNIVNFPLTASHFRDIYRIPGNRGSNKAIVAEFSSVQTKYELISRVRTYNNKNKNKEDKLNTEKLGIVGQKQAVYVEEHLSNASKRLFYLAREFARQRKYQFCWTSNGNIFLRKQIGDKQILIKSETTLKELQD</sequence>
<dbReference type="AlphaFoldDB" id="A0A922MYU3"/>
<name>A0A922MYU3_SPOEX</name>
<protein>
    <recommendedName>
        <fullName evidence="3">FP protein C-terminal domain-containing protein</fullName>
    </recommendedName>
</protein>
<evidence type="ECO:0000256" key="2">
    <source>
        <dbReference type="SAM" id="MobiDB-lite"/>
    </source>
</evidence>
<evidence type="ECO:0000313" key="5">
    <source>
        <dbReference type="Proteomes" id="UP000814243"/>
    </source>
</evidence>
<feature type="region of interest" description="Disordered" evidence="2">
    <location>
        <begin position="1"/>
        <end position="54"/>
    </location>
</feature>
<proteinExistence type="predicted"/>